<feature type="transmembrane region" description="Helical" evidence="19">
    <location>
        <begin position="157"/>
        <end position="182"/>
    </location>
</feature>
<keyword evidence="21" id="KW-1185">Reference proteome</keyword>
<evidence type="ECO:0000256" key="6">
    <source>
        <dbReference type="ARBA" id="ARBA00017659"/>
    </source>
</evidence>
<feature type="transmembrane region" description="Helical" evidence="19">
    <location>
        <begin position="313"/>
        <end position="335"/>
    </location>
</feature>
<evidence type="ECO:0000256" key="14">
    <source>
        <dbReference type="ARBA" id="ARBA00023136"/>
    </source>
</evidence>
<dbReference type="PANTHER" id="PTHR10571">
    <property type="entry name" value="UDP-N-ACETYLGLUCOSAMINE--DOLICHYL-PHOSPHATE N-ACETYLGLUCOSAMINEPHOSPHOTRANSFERASE"/>
    <property type="match status" value="1"/>
</dbReference>
<comment type="subcellular location">
    <subcellularLocation>
        <location evidence="2">Endoplasmic reticulum membrane</location>
        <topology evidence="2">Multi-pass membrane protein</topology>
    </subcellularLocation>
</comment>
<dbReference type="GO" id="GO:0005789">
    <property type="term" value="C:endoplasmic reticulum membrane"/>
    <property type="evidence" value="ECO:0007669"/>
    <property type="project" value="UniProtKB-SubCell"/>
</dbReference>
<evidence type="ECO:0000256" key="19">
    <source>
        <dbReference type="SAM" id="Phobius"/>
    </source>
</evidence>
<feature type="transmembrane region" description="Helical" evidence="19">
    <location>
        <begin position="417"/>
        <end position="440"/>
    </location>
</feature>
<dbReference type="EMBL" id="JAEUBF010000448">
    <property type="protein sequence ID" value="KAH3678345.1"/>
    <property type="molecule type" value="Genomic_DNA"/>
</dbReference>
<comment type="catalytic activity">
    <reaction evidence="18">
        <text>a di-trans,poly-cis-dolichyl phosphate + UDP-N-acetyl-alpha-D-glucosamine = an N-acetyl-alpha-D-glucosaminyl-diphospho-di-trans,poly-cis-dolichol + UMP</text>
        <dbReference type="Rhea" id="RHEA:13289"/>
        <dbReference type="Rhea" id="RHEA-COMP:19498"/>
        <dbReference type="Rhea" id="RHEA-COMP:19507"/>
        <dbReference type="ChEBI" id="CHEBI:57683"/>
        <dbReference type="ChEBI" id="CHEBI:57705"/>
        <dbReference type="ChEBI" id="CHEBI:57865"/>
        <dbReference type="ChEBI" id="CHEBI:58427"/>
        <dbReference type="EC" id="2.7.8.15"/>
    </reaction>
    <physiologicalReaction direction="left-to-right" evidence="18">
        <dbReference type="Rhea" id="RHEA:13290"/>
    </physiologicalReaction>
</comment>
<keyword evidence="8" id="KW-0808">Transferase</keyword>
<evidence type="ECO:0000256" key="17">
    <source>
        <dbReference type="ARBA" id="ARBA00044717"/>
    </source>
</evidence>
<evidence type="ECO:0000313" key="20">
    <source>
        <dbReference type="EMBL" id="KAH3678345.1"/>
    </source>
</evidence>
<feature type="transmembrane region" description="Helical" evidence="19">
    <location>
        <begin position="260"/>
        <end position="279"/>
    </location>
</feature>
<dbReference type="Proteomes" id="UP000769528">
    <property type="component" value="Unassembled WGS sequence"/>
</dbReference>
<dbReference type="InterPro" id="IPR033895">
    <property type="entry name" value="GPT"/>
</dbReference>
<keyword evidence="14 19" id="KW-0472">Membrane</keyword>
<keyword evidence="12" id="KW-0460">Magnesium</keyword>
<proteinExistence type="inferred from homology"/>
<dbReference type="AlphaFoldDB" id="A0A9P8PVH0"/>
<evidence type="ECO:0000256" key="5">
    <source>
        <dbReference type="ARBA" id="ARBA00013225"/>
    </source>
</evidence>
<evidence type="ECO:0000256" key="13">
    <source>
        <dbReference type="ARBA" id="ARBA00022989"/>
    </source>
</evidence>
<sequence length="449" mass="50350">MINGALLVLAIVIIYTATGFYRALQASIGFSIVGYIGTDILIPKLIPLFIKKNFIGKDLSKPSNPIIPETMGAVPAVVYLFIMFFFIPFLFYKYLVIGTAGGGNRDAGITLLEEDINVEMFPHDKLASYLSAILTLESTILLGIADDLFDIKWRHKFFLPAIAAIPLLIVYYVDFGITHVLVPTKFLQNYFGTTLIELGSLYYVYMGSVAIFAPNSINILAGVNGLETGQSIVIGILLLINDACYFISAQHNSPAIESHLFSSVLVLPFLGVAFALLKYNWYPSRVFVGDVFCYFSGIIFAVVGILGHFSKTLLIFLIPQIFNFVYSVPQLFGIIPCPRHRLPRYNKENDLMYPSLAKIEKPLNKSIENVLKFLAKLKLLYIIEKEGKIVELNNLTLINLTLVWFGPMREDKLCTTILIVQFLIGLFALILRHTLGLWLFGYDNLWVPN</sequence>
<dbReference type="GO" id="GO:0016757">
    <property type="term" value="F:glycosyltransferase activity"/>
    <property type="evidence" value="ECO:0007669"/>
    <property type="project" value="UniProtKB-KW"/>
</dbReference>
<dbReference type="Pfam" id="PF00953">
    <property type="entry name" value="Glycos_transf_4"/>
    <property type="match status" value="1"/>
</dbReference>
<feature type="transmembrane region" description="Helical" evidence="19">
    <location>
        <begin position="286"/>
        <end position="307"/>
    </location>
</feature>
<name>A0A9P8PVH0_9ASCO</name>
<protein>
    <recommendedName>
        <fullName evidence="6">UDP-N-acetylglucosamine--dolichyl-phosphate N-acetylglucosaminephosphotransferase</fullName>
        <ecNumber evidence="5">2.7.8.15</ecNumber>
    </recommendedName>
    <alternativeName>
        <fullName evidence="15">GlcNAc-1-P transferase</fullName>
    </alternativeName>
    <alternativeName>
        <fullName evidence="16">N-acetylglucosamine-1-phosphate transferase</fullName>
    </alternativeName>
</protein>
<dbReference type="PANTHER" id="PTHR10571:SF0">
    <property type="entry name" value="UDP-N-ACETYLGLUCOSAMINE--DOLICHYL-PHOSPHATE N-ACETYLGLUCOSAMINEPHOSPHOTRANSFERASE"/>
    <property type="match status" value="1"/>
</dbReference>
<evidence type="ECO:0000256" key="4">
    <source>
        <dbReference type="ARBA" id="ARBA00009317"/>
    </source>
</evidence>
<comment type="caution">
    <text evidence="20">The sequence shown here is derived from an EMBL/GenBank/DDBJ whole genome shotgun (WGS) entry which is preliminary data.</text>
</comment>
<dbReference type="CDD" id="cd06855">
    <property type="entry name" value="GT_GPT_euk"/>
    <property type="match status" value="1"/>
</dbReference>
<evidence type="ECO:0000256" key="1">
    <source>
        <dbReference type="ARBA" id="ARBA00001946"/>
    </source>
</evidence>
<keyword evidence="7" id="KW-0328">Glycosyltransferase</keyword>
<evidence type="ECO:0000313" key="21">
    <source>
        <dbReference type="Proteomes" id="UP000769528"/>
    </source>
</evidence>
<evidence type="ECO:0000256" key="9">
    <source>
        <dbReference type="ARBA" id="ARBA00022692"/>
    </source>
</evidence>
<evidence type="ECO:0000256" key="7">
    <source>
        <dbReference type="ARBA" id="ARBA00022676"/>
    </source>
</evidence>
<accession>A0A9P8PVH0</accession>
<keyword evidence="9 19" id="KW-0812">Transmembrane</keyword>
<comment type="cofactor">
    <cofactor evidence="1">
        <name>Mg(2+)</name>
        <dbReference type="ChEBI" id="CHEBI:18420"/>
    </cofactor>
</comment>
<organism evidence="20 21">
    <name type="scientific">Wickerhamomyces mucosus</name>
    <dbReference type="NCBI Taxonomy" id="1378264"/>
    <lineage>
        <taxon>Eukaryota</taxon>
        <taxon>Fungi</taxon>
        <taxon>Dikarya</taxon>
        <taxon>Ascomycota</taxon>
        <taxon>Saccharomycotina</taxon>
        <taxon>Saccharomycetes</taxon>
        <taxon>Phaffomycetales</taxon>
        <taxon>Wickerhamomycetaceae</taxon>
        <taxon>Wickerhamomyces</taxon>
    </lineage>
</organism>
<keyword evidence="11" id="KW-0256">Endoplasmic reticulum</keyword>
<evidence type="ECO:0000256" key="10">
    <source>
        <dbReference type="ARBA" id="ARBA00022723"/>
    </source>
</evidence>
<feature type="transmembrane region" description="Helical" evidence="19">
    <location>
        <begin position="71"/>
        <end position="92"/>
    </location>
</feature>
<feature type="transmembrane region" description="Helical" evidence="19">
    <location>
        <begin position="29"/>
        <end position="50"/>
    </location>
</feature>
<evidence type="ECO:0000256" key="16">
    <source>
        <dbReference type="ARBA" id="ARBA00033238"/>
    </source>
</evidence>
<evidence type="ECO:0000256" key="11">
    <source>
        <dbReference type="ARBA" id="ARBA00022824"/>
    </source>
</evidence>
<gene>
    <name evidence="20" type="ORF">WICMUC_001578</name>
</gene>
<evidence type="ECO:0000256" key="12">
    <source>
        <dbReference type="ARBA" id="ARBA00022842"/>
    </source>
</evidence>
<comment type="pathway">
    <text evidence="3">Protein modification; protein glycosylation.</text>
</comment>
<dbReference type="GO" id="GO:0006488">
    <property type="term" value="P:dolichol-linked oligosaccharide biosynthetic process"/>
    <property type="evidence" value="ECO:0007669"/>
    <property type="project" value="InterPro"/>
</dbReference>
<evidence type="ECO:0000256" key="3">
    <source>
        <dbReference type="ARBA" id="ARBA00004922"/>
    </source>
</evidence>
<dbReference type="GO" id="GO:0046872">
    <property type="term" value="F:metal ion binding"/>
    <property type="evidence" value="ECO:0007669"/>
    <property type="project" value="UniProtKB-KW"/>
</dbReference>
<keyword evidence="10" id="KW-0479">Metal-binding</keyword>
<dbReference type="GO" id="GO:0003975">
    <property type="term" value="F:UDP-N-acetylglucosamine-dolichyl-phosphate N-acetylglucosaminephosphotransferase activity"/>
    <property type="evidence" value="ECO:0007669"/>
    <property type="project" value="UniProtKB-EC"/>
</dbReference>
<dbReference type="EC" id="2.7.8.15" evidence="5"/>
<reference evidence="20" key="2">
    <citation type="submission" date="2021-01" db="EMBL/GenBank/DDBJ databases">
        <authorList>
            <person name="Schikora-Tamarit M.A."/>
        </authorList>
    </citation>
    <scope>NUCLEOTIDE SEQUENCE</scope>
    <source>
        <strain evidence="20">CBS6341</strain>
    </source>
</reference>
<comment type="function">
    <text evidence="17">UDP-N-acetylglucosamine--dolichyl-phosphate N-acetylglucosaminephosphotransferase that operates in the biosynthetic pathway of dolichol-linked oligosaccharides, the glycan precursors employed in protein asparagine (N)-glycosylation. The assembly of dolichol-linked oligosaccharides begins on the cytosolic side of the endoplasmic reticulum membrane and finishes in its lumen. The sequential addition of sugars to dolichol pyrophosphate produces dolichol-linked oligosaccharides containing fourteen sugars, including two GlcNAcs, nine mannoses and three glucoses. Once assembled, the oligosaccharide is transferred from the lipid to nascent proteins by oligosaccharyltransferases. Catalyzes the initial step of dolichol-linked oligosaccharide biosynthesis, transfering GlcNAc-1-P from cytosolic UDP-GlcNAc onto the carrier lipid dolichyl phosphate (P-dolichol), yielding GlcNAc-P-P-dolichol embedded in the cytoplasmic leaflet of the endoplasmic reticulum membrane.</text>
</comment>
<dbReference type="OrthoDB" id="10262326at2759"/>
<evidence type="ECO:0000256" key="8">
    <source>
        <dbReference type="ARBA" id="ARBA00022679"/>
    </source>
</evidence>
<reference evidence="20" key="1">
    <citation type="journal article" date="2021" name="Open Biol.">
        <title>Shared evolutionary footprints suggest mitochondrial oxidative damage underlies multiple complex I losses in fungi.</title>
        <authorList>
            <person name="Schikora-Tamarit M.A."/>
            <person name="Marcet-Houben M."/>
            <person name="Nosek J."/>
            <person name="Gabaldon T."/>
        </authorList>
    </citation>
    <scope>NUCLEOTIDE SEQUENCE</scope>
    <source>
        <strain evidence="20">CBS6341</strain>
    </source>
</reference>
<evidence type="ECO:0000256" key="2">
    <source>
        <dbReference type="ARBA" id="ARBA00004477"/>
    </source>
</evidence>
<evidence type="ECO:0000256" key="15">
    <source>
        <dbReference type="ARBA" id="ARBA00029567"/>
    </source>
</evidence>
<keyword evidence="13 19" id="KW-1133">Transmembrane helix</keyword>
<comment type="similarity">
    <text evidence="4">Belongs to the glycosyltransferase 4 family.</text>
</comment>
<dbReference type="InterPro" id="IPR000715">
    <property type="entry name" value="Glycosyl_transferase_4"/>
</dbReference>
<evidence type="ECO:0000256" key="18">
    <source>
        <dbReference type="ARBA" id="ARBA00045078"/>
    </source>
</evidence>